<evidence type="ECO:0000256" key="1">
    <source>
        <dbReference type="ARBA" id="ARBA00022690"/>
    </source>
</evidence>
<organism evidence="5 6">
    <name type="scientific">Rosa chinensis</name>
    <name type="common">China rose</name>
    <dbReference type="NCBI Taxonomy" id="74649"/>
    <lineage>
        <taxon>Eukaryota</taxon>
        <taxon>Viridiplantae</taxon>
        <taxon>Streptophyta</taxon>
        <taxon>Embryophyta</taxon>
        <taxon>Tracheophyta</taxon>
        <taxon>Spermatophyta</taxon>
        <taxon>Magnoliopsida</taxon>
        <taxon>eudicotyledons</taxon>
        <taxon>Gunneridae</taxon>
        <taxon>Pentapetalae</taxon>
        <taxon>rosids</taxon>
        <taxon>fabids</taxon>
        <taxon>Rosales</taxon>
        <taxon>Rosaceae</taxon>
        <taxon>Rosoideae</taxon>
        <taxon>Rosoideae incertae sedis</taxon>
        <taxon>Rosa</taxon>
    </lineage>
</organism>
<dbReference type="CDD" id="cd00042">
    <property type="entry name" value="CY"/>
    <property type="match status" value="1"/>
</dbReference>
<evidence type="ECO:0000313" key="5">
    <source>
        <dbReference type="EMBL" id="PRQ51121.1"/>
    </source>
</evidence>
<dbReference type="EMBL" id="PDCK01000040">
    <property type="protein sequence ID" value="PRQ51121.1"/>
    <property type="molecule type" value="Genomic_DNA"/>
</dbReference>
<sequence>MSPHYLVAILALLFPLLTAAVDKSGDSAPLGAWTPLKNISDPQVTEIAKYAVKVYNSQNHKNLIFQKVIKGYYQIESGRLYKLDVRVKDEKSVQFPTTDYQAIVLTRGSFFKKLVSFRQISN</sequence>
<dbReference type="InterPro" id="IPR046350">
    <property type="entry name" value="Cystatin_sf"/>
</dbReference>
<keyword evidence="6" id="KW-1185">Reference proteome</keyword>
<evidence type="ECO:0000313" key="6">
    <source>
        <dbReference type="Proteomes" id="UP000238479"/>
    </source>
</evidence>
<protein>
    <submittedName>
        <fullName evidence="5">Putative Cystatin domain-containing protein</fullName>
    </submittedName>
</protein>
<comment type="caution">
    <text evidence="5">The sequence shown here is derived from an EMBL/GenBank/DDBJ whole genome shotgun (WGS) entry which is preliminary data.</text>
</comment>
<evidence type="ECO:0000259" key="4">
    <source>
        <dbReference type="Pfam" id="PF16845"/>
    </source>
</evidence>
<dbReference type="Proteomes" id="UP000238479">
    <property type="component" value="Chromosome 2"/>
</dbReference>
<dbReference type="SUPFAM" id="SSF54403">
    <property type="entry name" value="Cystatin/monellin"/>
    <property type="match status" value="1"/>
</dbReference>
<dbReference type="InterPro" id="IPR000010">
    <property type="entry name" value="Cystatin_dom"/>
</dbReference>
<accession>A0A2P6RXG6</accession>
<evidence type="ECO:0000256" key="3">
    <source>
        <dbReference type="SAM" id="SignalP"/>
    </source>
</evidence>
<dbReference type="Gramene" id="PRQ51121">
    <property type="protein sequence ID" value="PRQ51121"/>
    <property type="gene ID" value="RchiOBHm_Chr2g0140821"/>
</dbReference>
<dbReference type="Pfam" id="PF16845">
    <property type="entry name" value="SQAPI"/>
    <property type="match status" value="1"/>
</dbReference>
<name>A0A2P6RXG6_ROSCH</name>
<dbReference type="GO" id="GO:0004869">
    <property type="term" value="F:cysteine-type endopeptidase inhibitor activity"/>
    <property type="evidence" value="ECO:0007669"/>
    <property type="project" value="UniProtKB-KW"/>
</dbReference>
<feature type="signal peptide" evidence="3">
    <location>
        <begin position="1"/>
        <end position="19"/>
    </location>
</feature>
<feature type="chain" id="PRO_5018741042" evidence="3">
    <location>
        <begin position="20"/>
        <end position="122"/>
    </location>
</feature>
<keyword evidence="1" id="KW-0646">Protease inhibitor</keyword>
<feature type="domain" description="Cystatin" evidence="4">
    <location>
        <begin position="37"/>
        <end position="119"/>
    </location>
</feature>
<evidence type="ECO:0000256" key="2">
    <source>
        <dbReference type="ARBA" id="ARBA00022704"/>
    </source>
</evidence>
<dbReference type="Gene3D" id="3.10.450.10">
    <property type="match status" value="1"/>
</dbReference>
<reference evidence="5 6" key="1">
    <citation type="journal article" date="2018" name="Nat. Genet.">
        <title>The Rosa genome provides new insights in the design of modern roses.</title>
        <authorList>
            <person name="Bendahmane M."/>
        </authorList>
    </citation>
    <scope>NUCLEOTIDE SEQUENCE [LARGE SCALE GENOMIC DNA]</scope>
    <source>
        <strain evidence="6">cv. Old Blush</strain>
    </source>
</reference>
<dbReference type="STRING" id="74649.A0A2P6RXG6"/>
<keyword evidence="3" id="KW-0732">Signal</keyword>
<dbReference type="PANTHER" id="PTHR47364:SF2">
    <property type="entry name" value="CYSTEINE PROTEINASE INHIBITOR 5"/>
    <property type="match status" value="1"/>
</dbReference>
<dbReference type="AlphaFoldDB" id="A0A2P6RXG6"/>
<dbReference type="OMA" id="IKWINTG"/>
<keyword evidence="2" id="KW-0789">Thiol protease inhibitor</keyword>
<gene>
    <name evidence="5" type="ORF">RchiOBHm_Chr2g0140821</name>
</gene>
<proteinExistence type="predicted"/>
<dbReference type="PANTHER" id="PTHR47364">
    <property type="entry name" value="CYSTEINE PROTEINASE INHIBITOR 5"/>
    <property type="match status" value="1"/>
</dbReference>